<organism evidence="4 5">
    <name type="scientific">Angomonas deanei</name>
    <dbReference type="NCBI Taxonomy" id="59799"/>
    <lineage>
        <taxon>Eukaryota</taxon>
        <taxon>Discoba</taxon>
        <taxon>Euglenozoa</taxon>
        <taxon>Kinetoplastea</taxon>
        <taxon>Metakinetoplastina</taxon>
        <taxon>Trypanosomatida</taxon>
        <taxon>Trypanosomatidae</taxon>
        <taxon>Strigomonadinae</taxon>
        <taxon>Angomonas</taxon>
    </lineage>
</organism>
<keyword evidence="1 3" id="KW-0853">WD repeat</keyword>
<evidence type="ECO:0000313" key="5">
    <source>
        <dbReference type="Proteomes" id="UP000515908"/>
    </source>
</evidence>
<dbReference type="EMBL" id="LR877149">
    <property type="protein sequence ID" value="CAD2215808.1"/>
    <property type="molecule type" value="Genomic_DNA"/>
</dbReference>
<dbReference type="AlphaFoldDB" id="A0A7G2C7M2"/>
<evidence type="ECO:0000256" key="3">
    <source>
        <dbReference type="PROSITE-ProRule" id="PRU00221"/>
    </source>
</evidence>
<dbReference type="InterPro" id="IPR001680">
    <property type="entry name" value="WD40_rpt"/>
</dbReference>
<sequence>MFWDLLGLSSSLSGSLLSHAQSLHGGRVILKEGISTKTLNKFSTLRTSGKRSSLTPFRVERHHSAPVSAVCFHSSGEVCATGCWGGKLCLLNLSIIKAENIQVEEVDENGKRVPRSANPPQASSPYEVQSFQLNCAIRSVQFVPSMMILCAVACFDGDIYLFDHAARSQSLHIEHSHNHPMTAMAFSLDGRWMATADEQGSLHLSFAGVAGTVASIFNGHKGAITALQFDPAREDVLISAGEDCSVQMWSTVRKEKKKLLSAHGLVVTALAVSSAGDYFVSAAADGTAYVFKQNLEQPSSRKANPCESDTAFVPSFLLQHDGHRISMVTTALYDTRIIVGTVHGNLYVWSSSPDFSLRSGRLLHKVSVSRYCPYPIIAIDVNDGPLQTEPTPTTDALLREEPSKNRSKYAYITSMTFNGEIASFYIFDDSISHTFREKMLADAGFQGVREEEDYEEDEQKYVLPVTRSLVSWLGSKAEVQPLSKHMRAFRFGEELIDSFPLFARYKKSPPGRASDEKRSEGIQPIASQFSIGVGRRSLFLISHTDSYAATLTVHKRRFNIMNDEPFATELQLAEEEVFVAVSNCHRDESTPQLRFSVATSEGNIFNLHLLYNAESLCMVAESGVVAAQKYVRATVHSRLCLLKNSLNERVDGSVGGGESIPLSERLLVQCLDVSFPQECDTDDSAMYLFVGCDDGSTHLLVQQKEGEHVYFKELAVYYGSSSLSAITTVNCRDGSGLDTQPPRAPNFFWVVGDALGNVYQLCLETNFDAVPKEISELREKRNANESTPLELARLAVQHCMAAAPPTTIGPDHGQEASLAPELKEQGGPRGQYQNGWSWRSKNFGDWLTDVNFDAIESDLQTVNPPPTAVKKKRPVEEGCLSKHYRTDFNALLSEVAPNSTQLYNAPEEKPEDGFSFLAPIQLGEAHSFVQTDPIAEMDWLLTNGEGDVQLPLNEFQKAPSMLPSLVNKTPFAPVAETMSELQGTLPLANEAALTLQGKYDEEYHNGGEAQSPALCTETDLKDAVEVEEDYFAIINATVPTNLSLKEKREWCGKQNEVLREAFRVQKYNKEARGALEVYNKRAIQGAQLSF</sequence>
<evidence type="ECO:0000256" key="1">
    <source>
        <dbReference type="ARBA" id="ARBA00022574"/>
    </source>
</evidence>
<dbReference type="PANTHER" id="PTHR44019:SF8">
    <property type="entry name" value="POC1 CENTRIOLAR PROTEIN HOMOLOG"/>
    <property type="match status" value="1"/>
</dbReference>
<dbReference type="VEuPathDB" id="TriTrypDB:ADEAN_000326600"/>
<gene>
    <name evidence="4" type="ORF">ADEAN_000326600</name>
</gene>
<dbReference type="SUPFAM" id="SSF50978">
    <property type="entry name" value="WD40 repeat-like"/>
    <property type="match status" value="1"/>
</dbReference>
<name>A0A7G2C7M2_9TRYP</name>
<dbReference type="Gene3D" id="2.130.10.10">
    <property type="entry name" value="YVTN repeat-like/Quinoprotein amine dehydrogenase"/>
    <property type="match status" value="2"/>
</dbReference>
<protein>
    <submittedName>
        <fullName evidence="4">WD domain, G-beta repeat, putative</fullName>
    </submittedName>
</protein>
<keyword evidence="5" id="KW-1185">Reference proteome</keyword>
<dbReference type="InterPro" id="IPR036322">
    <property type="entry name" value="WD40_repeat_dom_sf"/>
</dbReference>
<accession>A0A7G2C7M2</accession>
<dbReference type="SMART" id="SM00320">
    <property type="entry name" value="WD40"/>
    <property type="match status" value="6"/>
</dbReference>
<dbReference type="Proteomes" id="UP000515908">
    <property type="component" value="Chromosome 05"/>
</dbReference>
<dbReference type="PROSITE" id="PS50294">
    <property type="entry name" value="WD_REPEATS_REGION"/>
    <property type="match status" value="1"/>
</dbReference>
<dbReference type="PANTHER" id="PTHR44019">
    <property type="entry name" value="WD REPEAT-CONTAINING PROTEIN 55"/>
    <property type="match status" value="1"/>
</dbReference>
<evidence type="ECO:0000313" key="4">
    <source>
        <dbReference type="EMBL" id="CAD2215808.1"/>
    </source>
</evidence>
<evidence type="ECO:0000256" key="2">
    <source>
        <dbReference type="ARBA" id="ARBA00022737"/>
    </source>
</evidence>
<dbReference type="PROSITE" id="PS50082">
    <property type="entry name" value="WD_REPEATS_2"/>
    <property type="match status" value="1"/>
</dbReference>
<keyword evidence="2" id="KW-0677">Repeat</keyword>
<dbReference type="Pfam" id="PF00400">
    <property type="entry name" value="WD40"/>
    <property type="match status" value="4"/>
</dbReference>
<dbReference type="InterPro" id="IPR050505">
    <property type="entry name" value="WDR55/POC1"/>
</dbReference>
<reference evidence="4 5" key="1">
    <citation type="submission" date="2020-08" db="EMBL/GenBank/DDBJ databases">
        <authorList>
            <person name="Newling K."/>
            <person name="Davey J."/>
            <person name="Forrester S."/>
        </authorList>
    </citation>
    <scope>NUCLEOTIDE SEQUENCE [LARGE SCALE GENOMIC DNA]</scope>
    <source>
        <strain evidence="5">Crithidia deanei Carvalho (ATCC PRA-265)</strain>
    </source>
</reference>
<dbReference type="InterPro" id="IPR015943">
    <property type="entry name" value="WD40/YVTN_repeat-like_dom_sf"/>
</dbReference>
<feature type="repeat" description="WD" evidence="3">
    <location>
        <begin position="217"/>
        <end position="250"/>
    </location>
</feature>
<proteinExistence type="predicted"/>